<accession>A0AA37PJF6</accession>
<sequence>MSSVVDGAASVVSLDGDPVVTGAEAELFLVDPGELVALLAEEQPDIANPATSIAATNQRWVM</sequence>
<keyword evidence="3" id="KW-1185">Reference proteome</keyword>
<reference evidence="1" key="1">
    <citation type="journal article" date="2018" name="Genome Announc.">
        <title>Draft Genome Sequence of Mycobacterium montefiorense Isolated from Japanese Black Salamander (Hynobius nigrescens).</title>
        <authorList>
            <person name="Fukano H."/>
            <person name="Yoshida M."/>
            <person name="Shimizu A."/>
            <person name="Iwao H."/>
            <person name="Katayama Y."/>
            <person name="Omatsu T."/>
            <person name="Mizutani T."/>
            <person name="Kurata O."/>
            <person name="Wada S."/>
            <person name="Hoshino Y."/>
        </authorList>
    </citation>
    <scope>NUCLEOTIDE SEQUENCE</scope>
    <source>
        <strain evidence="1">BS</strain>
    </source>
</reference>
<dbReference type="EMBL" id="BQYH01000005">
    <property type="protein sequence ID" value="GKU71107.1"/>
    <property type="molecule type" value="Genomic_DNA"/>
</dbReference>
<dbReference type="AlphaFoldDB" id="A0AA37PJF6"/>
<reference evidence="2" key="3">
    <citation type="journal article" date="2022" name="Microbiol. Resour. Announc.">
        <title>Draft Genome Sequences of Eight Mycobacterium montefiorense Strains Isolated from Salamanders in Captivity.</title>
        <authorList>
            <person name="Komine T."/>
            <person name="Ihara H."/>
            <person name="Fukano H."/>
            <person name="Hoshino Y."/>
            <person name="Kurata O."/>
            <person name="Wada S."/>
        </authorList>
    </citation>
    <scope>NUCLEOTIDE SEQUENCE</scope>
    <source>
        <strain evidence="2">NJB18185</strain>
    </source>
</reference>
<evidence type="ECO:0000313" key="4">
    <source>
        <dbReference type="Proteomes" id="UP001139505"/>
    </source>
</evidence>
<reference evidence="2" key="4">
    <citation type="submission" date="2022-04" db="EMBL/GenBank/DDBJ databases">
        <authorList>
            <person name="Komine T."/>
            <person name="Fukano H."/>
            <person name="Wada S."/>
        </authorList>
    </citation>
    <scope>NUCLEOTIDE SEQUENCE</scope>
    <source>
        <strain evidence="2">NJB18185</strain>
    </source>
</reference>
<evidence type="ECO:0000313" key="2">
    <source>
        <dbReference type="EMBL" id="GKU71107.1"/>
    </source>
</evidence>
<dbReference type="EMBL" id="BFCH01000018">
    <property type="protein sequence ID" value="GBG38856.1"/>
    <property type="molecule type" value="Genomic_DNA"/>
</dbReference>
<evidence type="ECO:0000313" key="1">
    <source>
        <dbReference type="EMBL" id="GBG38856.1"/>
    </source>
</evidence>
<comment type="caution">
    <text evidence="2">The sequence shown here is derived from an EMBL/GenBank/DDBJ whole genome shotgun (WGS) entry which is preliminary data.</text>
</comment>
<organism evidence="2 4">
    <name type="scientific">Mycobacterium montefiorense</name>
    <dbReference type="NCBI Taxonomy" id="154654"/>
    <lineage>
        <taxon>Bacteria</taxon>
        <taxon>Bacillati</taxon>
        <taxon>Actinomycetota</taxon>
        <taxon>Actinomycetes</taxon>
        <taxon>Mycobacteriales</taxon>
        <taxon>Mycobacteriaceae</taxon>
        <taxon>Mycobacterium</taxon>
        <taxon>Mycobacterium simiae complex</taxon>
    </lineage>
</organism>
<reference evidence="3" key="2">
    <citation type="submission" date="2018-04" db="EMBL/GenBank/DDBJ databases">
        <title>Draft genome sequence of Mycobacterium montefiorense isolated from Japanese black salamander.</title>
        <authorList>
            <person name="Fukano H."/>
            <person name="Yoshida M."/>
            <person name="Shimizu A."/>
            <person name="Iwao H."/>
            <person name="Kurata O."/>
            <person name="Katayama Y."/>
            <person name="Omatsu T."/>
            <person name="Mizutani T."/>
            <person name="Wada S."/>
            <person name="Hoshino Y."/>
        </authorList>
    </citation>
    <scope>NUCLEOTIDE SEQUENCE [LARGE SCALE GENOMIC DNA]</scope>
    <source>
        <strain evidence="3">BS</strain>
    </source>
</reference>
<dbReference type="Proteomes" id="UP000245060">
    <property type="component" value="Unassembled WGS sequence"/>
</dbReference>
<protein>
    <submittedName>
        <fullName evidence="2">Uncharacterized protein</fullName>
    </submittedName>
</protein>
<proteinExistence type="predicted"/>
<name>A0AA37PJF6_9MYCO</name>
<dbReference type="Proteomes" id="UP001139505">
    <property type="component" value="Unassembled WGS sequence"/>
</dbReference>
<gene>
    <name evidence="1" type="ORF">MmonteBS_32280</name>
    <name evidence="2" type="ORF">NJB18185_08830</name>
</gene>
<evidence type="ECO:0000313" key="3">
    <source>
        <dbReference type="Proteomes" id="UP000245060"/>
    </source>
</evidence>